<accession>A0A2A4K710</accession>
<evidence type="ECO:0000256" key="5">
    <source>
        <dbReference type="ARBA" id="ARBA00023242"/>
    </source>
</evidence>
<evidence type="ECO:0000256" key="4">
    <source>
        <dbReference type="ARBA" id="ARBA00023163"/>
    </source>
</evidence>
<name>A0A2A4K710_HELVI</name>
<dbReference type="PANTHER" id="PTHR15180">
    <property type="entry name" value="GENERAL TRANSCRIPTION FACTOR 3C POLYPEPTIDE 1"/>
    <property type="match status" value="1"/>
</dbReference>
<feature type="region of interest" description="Disordered" evidence="6">
    <location>
        <begin position="915"/>
        <end position="942"/>
    </location>
</feature>
<evidence type="ECO:0000256" key="2">
    <source>
        <dbReference type="ARBA" id="ARBA00022553"/>
    </source>
</evidence>
<feature type="compositionally biased region" description="Basic and acidic residues" evidence="6">
    <location>
        <begin position="445"/>
        <end position="454"/>
    </location>
</feature>
<dbReference type="GO" id="GO:0006384">
    <property type="term" value="P:transcription initiation at RNA polymerase III promoter"/>
    <property type="evidence" value="ECO:0007669"/>
    <property type="project" value="InterPro"/>
</dbReference>
<feature type="domain" description="B-block binding subunit of TFIIIC" evidence="7">
    <location>
        <begin position="173"/>
        <end position="245"/>
    </location>
</feature>
<feature type="compositionally biased region" description="Polar residues" evidence="6">
    <location>
        <begin position="481"/>
        <end position="501"/>
    </location>
</feature>
<keyword evidence="3" id="KW-0238">DNA-binding</keyword>
<proteinExistence type="predicted"/>
<evidence type="ECO:0000313" key="8">
    <source>
        <dbReference type="EMBL" id="PCG79440.1"/>
    </source>
</evidence>
<feature type="region of interest" description="Disordered" evidence="6">
    <location>
        <begin position="479"/>
        <end position="502"/>
    </location>
</feature>
<dbReference type="PANTHER" id="PTHR15180:SF1">
    <property type="entry name" value="GENERAL TRANSCRIPTION FACTOR 3C POLYPEPTIDE 1"/>
    <property type="match status" value="1"/>
</dbReference>
<dbReference type="GO" id="GO:0042791">
    <property type="term" value="P:5S class rRNA transcription by RNA polymerase III"/>
    <property type="evidence" value="ECO:0007669"/>
    <property type="project" value="TreeGrafter"/>
</dbReference>
<dbReference type="GO" id="GO:0000127">
    <property type="term" value="C:transcription factor TFIIIC complex"/>
    <property type="evidence" value="ECO:0007669"/>
    <property type="project" value="InterPro"/>
</dbReference>
<dbReference type="Pfam" id="PF04182">
    <property type="entry name" value="B-block_TFIIIC"/>
    <property type="match status" value="1"/>
</dbReference>
<evidence type="ECO:0000256" key="3">
    <source>
        <dbReference type="ARBA" id="ARBA00023125"/>
    </source>
</evidence>
<keyword evidence="5" id="KW-0539">Nucleus</keyword>
<keyword evidence="2" id="KW-0597">Phosphoprotein</keyword>
<comment type="subcellular location">
    <subcellularLocation>
        <location evidence="1">Nucleus</location>
    </subcellularLocation>
</comment>
<keyword evidence="4" id="KW-0804">Transcription</keyword>
<sequence length="1529" mass="175731">METNILNQFTANYKHILIDEIALEGLEGISVDLLWRRLRKCLSAEITDKMKARYWTYIVNCGKVSVYELPEPLPHVQLLDRFEIIDENTGHLKEPDCYFDGPYEYKPIEGEYGSSKYYDTRKLIPPAVLKSKPYAAIISEYGDTLALVANKEDRWRALAPHMPISYLAQMTSVHYCMLELIGKSRSNGQSTVGLTNLSKIIKDPKALFYSRNYLRGLDLIGSRNLTMIIAGKGVKVLLVRLKRFNQPSILTMPKSGGLHDVIEYLMKKPDYSEKIEVILKKGLITQKQNRRLQKTVNIFNFEERTVIADEKSKKTKGNLKRKFIFLSSKSDESSESDEDSQEPPLKCQYKVGVSLMRQAYERVLDAGLEGLTQLQLAQLLGVEFYTSRGICKLFKQRNIVREYLEDKGKQRIARYIAIAATGEMDVKYAEEKKKFLEYLKENQIDDEPTQKEVPQEPTTSGDDDIPLKRIKLEKEKGLNTEIDQQPPNKDNCDETNTNMDVDTNPEHVITEVKVLEGFESAKSLGTFKKNPTLRQLTFANGIFKVLKDRQYVCGYITLTNLVAKEVNEPPMDTKALKSFIQKLVTDGHVKIYKIKWPGIQKYSVLICAPHVKATDPLMKAKYKEICLRAIATKKMNIKKDNQEETAPCLTQFSYPRYMKIQKLHEFLIKFAYFEHVPPESHSLPRGFVSIVDFIQEVTIEFVINNLGTMGKTEINQLIKESHLQMKLKDVPKHIYETLLGSNTLQNALRLNLKVLAMLGLIQLVKQPAQSNNSTVAETYTSFLFFVNRRASILDTSGIWPRTTEEKVTEKSYYFETFEDVTRYWSDVYQISTNTVIELAKRGRKQLRPPQRLEEEVQTYDNGARHGDGNGPCGFDSCFYMEIPRLWQTYYMRPVQSHVSPKKKISVKLPKLKINKKRTKPKPPPKAPVERSRMGKLARRRNDGTVRWSKQEDMIITMCKAAITIMSPNSQPGSVIVRNIASKDILSIKDPKKTKVVCHRRALVLESNGSLFYEKQCIINEMKRRPNLIQKYEGLLKKMKIQYSANMTKFINKARIPMMELVWLISEVMRSRSYSRQVPCVALDLEDFHNHFTITASSESKMCNMFRTPDHVELKETIVLTIMQTLDSDISTDLGKKIYNTFKQYPERSLRAAVDQLRKCGAIAAKEKIFNNLMRKQDLEDICQSSYKISALYQRKWSNRLNSDYVDNICTILDAEQTENDVKGSAEINTVYCEMHAYNVLDVESTTAPVITAPPGAPIMQEEINVLTIDTKYKLKTGTLRLKNKSDVIRISDLFKHLDTDNGVKYLSSYPAIDGREIKSKLDTEDPIVLHLDKKAENGATFAELQNVTGFDDAQLIKKLQELEMKKVAKRVGFYENVIVLTKHIKPWTVKIGEKYIIVTPWLTLTGKVKLEIFFKWCGVVMNLIFEKPGSSVVYLSEKCEYLTYRAVQDICMFLEKYECIKLCTVTGPEVDLFSDDDNEEEITEFNPYAIPEKIVAHPLKNSLTKYCYVKKKIIDSQSDESLMDKLFRC</sequence>
<evidence type="ECO:0000256" key="6">
    <source>
        <dbReference type="SAM" id="MobiDB-lite"/>
    </source>
</evidence>
<evidence type="ECO:0000259" key="7">
    <source>
        <dbReference type="Pfam" id="PF04182"/>
    </source>
</evidence>
<reference evidence="8" key="1">
    <citation type="submission" date="2017-09" db="EMBL/GenBank/DDBJ databases">
        <title>Contemporary evolution of a Lepidopteran species, Heliothis virescens, in response to modern agricultural practices.</title>
        <authorList>
            <person name="Fritz M.L."/>
            <person name="Deyonke A.M."/>
            <person name="Papanicolaou A."/>
            <person name="Micinski S."/>
            <person name="Westbrook J."/>
            <person name="Gould F."/>
        </authorList>
    </citation>
    <scope>NUCLEOTIDE SEQUENCE [LARGE SCALE GENOMIC DNA]</scope>
    <source>
        <strain evidence="8">HvINT-</strain>
        <tissue evidence="8">Whole body</tissue>
    </source>
</reference>
<dbReference type="STRING" id="7102.A0A2A4K710"/>
<dbReference type="GO" id="GO:0003677">
    <property type="term" value="F:DNA binding"/>
    <property type="evidence" value="ECO:0007669"/>
    <property type="project" value="UniProtKB-KW"/>
</dbReference>
<dbReference type="InterPro" id="IPR007309">
    <property type="entry name" value="TFIIIC_Bblock-bd"/>
</dbReference>
<gene>
    <name evidence="8" type="ORF">B5V51_666</name>
</gene>
<organism evidence="8">
    <name type="scientific">Heliothis virescens</name>
    <name type="common">Tobacco budworm moth</name>
    <dbReference type="NCBI Taxonomy" id="7102"/>
    <lineage>
        <taxon>Eukaryota</taxon>
        <taxon>Metazoa</taxon>
        <taxon>Ecdysozoa</taxon>
        <taxon>Arthropoda</taxon>
        <taxon>Hexapoda</taxon>
        <taxon>Insecta</taxon>
        <taxon>Pterygota</taxon>
        <taxon>Neoptera</taxon>
        <taxon>Endopterygota</taxon>
        <taxon>Lepidoptera</taxon>
        <taxon>Glossata</taxon>
        <taxon>Ditrysia</taxon>
        <taxon>Noctuoidea</taxon>
        <taxon>Noctuidae</taxon>
        <taxon>Heliothinae</taxon>
        <taxon>Heliothis</taxon>
    </lineage>
</organism>
<evidence type="ECO:0000256" key="1">
    <source>
        <dbReference type="ARBA" id="ARBA00004123"/>
    </source>
</evidence>
<dbReference type="InterPro" id="IPR044210">
    <property type="entry name" value="Tfc3-like"/>
</dbReference>
<feature type="region of interest" description="Disordered" evidence="6">
    <location>
        <begin position="445"/>
        <end position="465"/>
    </location>
</feature>
<comment type="caution">
    <text evidence="8">The sequence shown here is derived from an EMBL/GenBank/DDBJ whole genome shotgun (WGS) entry which is preliminary data.</text>
</comment>
<dbReference type="EMBL" id="NWSH01000111">
    <property type="protein sequence ID" value="PCG79440.1"/>
    <property type="molecule type" value="Genomic_DNA"/>
</dbReference>
<dbReference type="GO" id="GO:0005634">
    <property type="term" value="C:nucleus"/>
    <property type="evidence" value="ECO:0007669"/>
    <property type="project" value="UniProtKB-SubCell"/>
</dbReference>
<protein>
    <recommendedName>
        <fullName evidence="7">B-block binding subunit of TFIIIC domain-containing protein</fullName>
    </recommendedName>
</protein>